<evidence type="ECO:0000313" key="2">
    <source>
        <dbReference type="EMBL" id="KAK3773737.1"/>
    </source>
</evidence>
<dbReference type="PANTHER" id="PTHR12307">
    <property type="entry name" value="PROTEIN PHOSPHATASE 1 REGULATORY SUBUNIT"/>
    <property type="match status" value="1"/>
</dbReference>
<organism evidence="2 3">
    <name type="scientific">Elysia crispata</name>
    <name type="common">lettuce slug</name>
    <dbReference type="NCBI Taxonomy" id="231223"/>
    <lineage>
        <taxon>Eukaryota</taxon>
        <taxon>Metazoa</taxon>
        <taxon>Spiralia</taxon>
        <taxon>Lophotrochozoa</taxon>
        <taxon>Mollusca</taxon>
        <taxon>Gastropoda</taxon>
        <taxon>Heterobranchia</taxon>
        <taxon>Euthyneura</taxon>
        <taxon>Panpulmonata</taxon>
        <taxon>Sacoglossa</taxon>
        <taxon>Placobranchoidea</taxon>
        <taxon>Plakobranchidae</taxon>
        <taxon>Elysia</taxon>
    </lineage>
</organism>
<dbReference type="GO" id="GO:0005979">
    <property type="term" value="P:regulation of glycogen biosynthetic process"/>
    <property type="evidence" value="ECO:0007669"/>
    <property type="project" value="TreeGrafter"/>
</dbReference>
<protein>
    <recommendedName>
        <fullName evidence="1">CBM21 domain-containing protein</fullName>
    </recommendedName>
</protein>
<comment type="caution">
    <text evidence="2">The sequence shown here is derived from an EMBL/GenBank/DDBJ whole genome shotgun (WGS) entry which is preliminary data.</text>
</comment>
<dbReference type="InterPro" id="IPR050782">
    <property type="entry name" value="PP1_regulatory_subunit_3"/>
</dbReference>
<dbReference type="GO" id="GO:0008157">
    <property type="term" value="F:protein phosphatase 1 binding"/>
    <property type="evidence" value="ECO:0007669"/>
    <property type="project" value="TreeGrafter"/>
</dbReference>
<dbReference type="PANTHER" id="PTHR12307:SF36">
    <property type="entry name" value="GLYCOGEN-BINDING SUBUNIT 76A"/>
    <property type="match status" value="1"/>
</dbReference>
<proteinExistence type="predicted"/>
<evidence type="ECO:0000259" key="1">
    <source>
        <dbReference type="PROSITE" id="PS51159"/>
    </source>
</evidence>
<accession>A0AAE0ZQZ7</accession>
<dbReference type="GO" id="GO:2001069">
    <property type="term" value="F:glycogen binding"/>
    <property type="evidence" value="ECO:0007669"/>
    <property type="project" value="TreeGrafter"/>
</dbReference>
<dbReference type="InterPro" id="IPR038175">
    <property type="entry name" value="CBM21_dom_sf"/>
</dbReference>
<name>A0AAE0ZQZ7_9GAST</name>
<feature type="domain" description="CBM21" evidence="1">
    <location>
        <begin position="1"/>
        <end position="71"/>
    </location>
</feature>
<gene>
    <name evidence="2" type="ORF">RRG08_001464</name>
</gene>
<dbReference type="Pfam" id="PF03370">
    <property type="entry name" value="CBM_21"/>
    <property type="match status" value="1"/>
</dbReference>
<dbReference type="Gene3D" id="2.60.40.2440">
    <property type="entry name" value="Carbohydrate binding type-21 domain"/>
    <property type="match status" value="1"/>
</dbReference>
<evidence type="ECO:0000313" key="3">
    <source>
        <dbReference type="Proteomes" id="UP001283361"/>
    </source>
</evidence>
<dbReference type="EMBL" id="JAWDGP010003518">
    <property type="protein sequence ID" value="KAK3773737.1"/>
    <property type="molecule type" value="Genomic_DNA"/>
</dbReference>
<dbReference type="Proteomes" id="UP001283361">
    <property type="component" value="Unassembled WGS sequence"/>
</dbReference>
<dbReference type="GO" id="GO:0000164">
    <property type="term" value="C:protein phosphatase type 1 complex"/>
    <property type="evidence" value="ECO:0007669"/>
    <property type="project" value="TreeGrafter"/>
</dbReference>
<dbReference type="InterPro" id="IPR005036">
    <property type="entry name" value="CBM21_dom"/>
</dbReference>
<sequence length="71" mass="7936">MEGTIKVKNITFEKGVNVRLSIDEWESHEDIPASYVPGLGLGYADPCDTSSFRIVITEALILFGQTLLWIH</sequence>
<reference evidence="2" key="1">
    <citation type="journal article" date="2023" name="G3 (Bethesda)">
        <title>A reference genome for the long-term kleptoplast-retaining sea slug Elysia crispata morphotype clarki.</title>
        <authorList>
            <person name="Eastman K.E."/>
            <person name="Pendleton A.L."/>
            <person name="Shaikh M.A."/>
            <person name="Suttiyut T."/>
            <person name="Ogas R."/>
            <person name="Tomko P."/>
            <person name="Gavelis G."/>
            <person name="Widhalm J.R."/>
            <person name="Wisecaver J.H."/>
        </authorList>
    </citation>
    <scope>NUCLEOTIDE SEQUENCE</scope>
    <source>
        <strain evidence="2">ECLA1</strain>
    </source>
</reference>
<dbReference type="PROSITE" id="PS51159">
    <property type="entry name" value="CBM21"/>
    <property type="match status" value="1"/>
</dbReference>
<keyword evidence="3" id="KW-1185">Reference proteome</keyword>
<dbReference type="AlphaFoldDB" id="A0AAE0ZQZ7"/>